<accession>A0A6A6GGF9</accession>
<organism evidence="2 3">
    <name type="scientific">Elsinoe ampelina</name>
    <dbReference type="NCBI Taxonomy" id="302913"/>
    <lineage>
        <taxon>Eukaryota</taxon>
        <taxon>Fungi</taxon>
        <taxon>Dikarya</taxon>
        <taxon>Ascomycota</taxon>
        <taxon>Pezizomycotina</taxon>
        <taxon>Dothideomycetes</taxon>
        <taxon>Dothideomycetidae</taxon>
        <taxon>Myriangiales</taxon>
        <taxon>Elsinoaceae</taxon>
        <taxon>Elsinoe</taxon>
    </lineage>
</organism>
<evidence type="ECO:0000313" key="2">
    <source>
        <dbReference type="EMBL" id="KAF2224816.1"/>
    </source>
</evidence>
<dbReference type="OrthoDB" id="27483at2759"/>
<reference evidence="3" key="1">
    <citation type="journal article" date="2020" name="Stud. Mycol.">
        <title>101 Dothideomycetes genomes: A test case for predicting lifestyles and emergence of pathogens.</title>
        <authorList>
            <person name="Haridas S."/>
            <person name="Albert R."/>
            <person name="Binder M."/>
            <person name="Bloem J."/>
            <person name="LaButti K."/>
            <person name="Salamov A."/>
            <person name="Andreopoulos B."/>
            <person name="Baker S."/>
            <person name="Barry K."/>
            <person name="Bills G."/>
            <person name="Bluhm B."/>
            <person name="Cannon C."/>
            <person name="Castanera R."/>
            <person name="Culley D."/>
            <person name="Daum C."/>
            <person name="Ezra D."/>
            <person name="Gonzalez J."/>
            <person name="Henrissat B."/>
            <person name="Kuo A."/>
            <person name="Liang C."/>
            <person name="Lipzen A."/>
            <person name="Lutzoni F."/>
            <person name="Magnuson J."/>
            <person name="Mondo S."/>
            <person name="Nolan M."/>
            <person name="Ohm R."/>
            <person name="Pangilinan J."/>
            <person name="Park H.-J."/>
            <person name="Ramirez L."/>
            <person name="Alfaro M."/>
            <person name="Sun H."/>
            <person name="Tritt A."/>
            <person name="Yoshinaga Y."/>
            <person name="Zwiers L.-H."/>
            <person name="Turgeon B."/>
            <person name="Goodwin S."/>
            <person name="Spatafora J."/>
            <person name="Crous P."/>
            <person name="Grigoriev I."/>
        </authorList>
    </citation>
    <scope>NUCLEOTIDE SEQUENCE [LARGE SCALE GENOMIC DNA]</scope>
    <source>
        <strain evidence="3">CECT 20119</strain>
    </source>
</reference>
<dbReference type="EMBL" id="ML992504">
    <property type="protein sequence ID" value="KAF2224816.1"/>
    <property type="molecule type" value="Genomic_DNA"/>
</dbReference>
<evidence type="ECO:0000256" key="1">
    <source>
        <dbReference type="SAM" id="MobiDB-lite"/>
    </source>
</evidence>
<gene>
    <name evidence="2" type="ORF">BDZ85DRAFT_259131</name>
</gene>
<evidence type="ECO:0000313" key="3">
    <source>
        <dbReference type="Proteomes" id="UP000799538"/>
    </source>
</evidence>
<protein>
    <submittedName>
        <fullName evidence="2">Uncharacterized protein</fullName>
    </submittedName>
</protein>
<proteinExistence type="predicted"/>
<keyword evidence="3" id="KW-1185">Reference proteome</keyword>
<dbReference type="AlphaFoldDB" id="A0A6A6GGF9"/>
<feature type="region of interest" description="Disordered" evidence="1">
    <location>
        <begin position="1"/>
        <end position="23"/>
    </location>
</feature>
<name>A0A6A6GGF9_9PEZI</name>
<sequence>MTGLAQSVAEGGPEQRISEGQETPQKLIKDALKSCLQDWEPLKTHACKGEVIGQDENPGLSVKDIGRVDLNVEDLDALQVDIARLTSSGHAVGHNVWEIPGGEITVDDGWKQTMYDPIIPDVFDDLDVLEEYEVNLELRCIRIHGEGANLGHAFKESKRPEAYATLVVQLITPHTGGDVCLCWNNRECHWLSGKDPAGSVTYAAWYHGVEVNAMTPVTEGYQVLLIYDLVGDCDGEPPVQALKRAADQDAAINEAFRSWRQLEDCSTEPVIPHLFYDMGRAIDPGEDTELWHVHQKVVSSLLALAASNGLVVFEARAQRYIEGKCMSHDDSDYDNNASDYGSFWPTEIPKVRTIHQVRNTTWGANWIFHPGLTTWGCIPPSIFDPMINDPVSWGAITQQTYQNFSVDVNCKQRYDRAVAVIVPSEYNDAYNLDQSLRCTWYECRMAVIPLIKDLTKTLNMSPDDSIASRQLAHLLDVVIAVFRPPHTGKHNRCRASVSCHVEICKRMVYAALVLRDADRIQGIFDVLQAVSGVVHHEGIGRCIPLDVSGEFLSKLATAIQNDTITTKETANAITNLRTKSSVFVSPGARNGRPGRFSAFFDALASSVLKIKPSSSGDVAALVGLGRFWGRGHMLQQ</sequence>
<dbReference type="Proteomes" id="UP000799538">
    <property type="component" value="Unassembled WGS sequence"/>
</dbReference>